<gene>
    <name evidence="2" type="ORF">SAMN05421771_0848</name>
</gene>
<organism evidence="2 3">
    <name type="scientific">Granulicella pectinivorans</name>
    <dbReference type="NCBI Taxonomy" id="474950"/>
    <lineage>
        <taxon>Bacteria</taxon>
        <taxon>Pseudomonadati</taxon>
        <taxon>Acidobacteriota</taxon>
        <taxon>Terriglobia</taxon>
        <taxon>Terriglobales</taxon>
        <taxon>Acidobacteriaceae</taxon>
        <taxon>Granulicella</taxon>
    </lineage>
</organism>
<dbReference type="Proteomes" id="UP000199024">
    <property type="component" value="Unassembled WGS sequence"/>
</dbReference>
<dbReference type="STRING" id="474950.SAMN05421771_0848"/>
<name>A0A1I6LKU9_9BACT</name>
<dbReference type="EMBL" id="FOZL01000001">
    <property type="protein sequence ID" value="SFS04033.1"/>
    <property type="molecule type" value="Genomic_DNA"/>
</dbReference>
<reference evidence="2 3" key="1">
    <citation type="submission" date="2016-10" db="EMBL/GenBank/DDBJ databases">
        <authorList>
            <person name="de Groot N.N."/>
        </authorList>
    </citation>
    <scope>NUCLEOTIDE SEQUENCE [LARGE SCALE GENOMIC DNA]</scope>
    <source>
        <strain evidence="2 3">DSM 21001</strain>
    </source>
</reference>
<sequence>MSRRVRRIQQALLLAVCVSSISTLAIAQDTPMVPIRFHPQKEVRADGPAPDHVEIYAGYGYIHPFSSGIGGYLYQPVYNPNATVSITDYFTRHFGVQVEGGYFSGPNSDVIANQCKANGFGCLYRDPSYYTAEAGPVARMQFGRFVPFIHALGGAAKINGPVYQPLTWGYAATGGGGVDYILPFWHDRIAIRPIQADYHYSHVDYGPLLANNLGGGTSALSAFKLSGGLVARFGSMGSAPQQVTLACPVSPASIYPGEPLSVMAQPLNLVPGRKATYTWTTTGGKITAGEGGASIDTTGIPPGEYTVTGHVTQGRKGMQSASCQGMFTIRAYEPPTISCTATPSTVQPGGSSTIASNGFSPQGRQLTYMYTASAGTIVGTGSTGTLSTAGVPPGTIRVTCSLLDDLGKTASATTMVTVTAPPVAMALPMTQQLCSVSFERDRRRPVRVDNEAKACLDDVALNLNRDTGAKLVVVGRYSPDEQPLQGEQRSVNIQTYLLEKGVDGGRIELRVGDPSGRSADSILVPVGATYTDIGTTFDAASVHPPTYSMRAPRRHVTRRRTTHRVTRRRKKTK</sequence>
<keyword evidence="3" id="KW-1185">Reference proteome</keyword>
<accession>A0A1I6LKU9</accession>
<feature type="chain" id="PRO_5011796936" description="OmpA family protein" evidence="1">
    <location>
        <begin position="28"/>
        <end position="573"/>
    </location>
</feature>
<evidence type="ECO:0000313" key="3">
    <source>
        <dbReference type="Proteomes" id="UP000199024"/>
    </source>
</evidence>
<evidence type="ECO:0008006" key="4">
    <source>
        <dbReference type="Google" id="ProtNLM"/>
    </source>
</evidence>
<evidence type="ECO:0000313" key="2">
    <source>
        <dbReference type="EMBL" id="SFS04033.1"/>
    </source>
</evidence>
<dbReference type="InterPro" id="IPR013783">
    <property type="entry name" value="Ig-like_fold"/>
</dbReference>
<evidence type="ECO:0000256" key="1">
    <source>
        <dbReference type="SAM" id="SignalP"/>
    </source>
</evidence>
<dbReference type="Gene3D" id="2.60.40.10">
    <property type="entry name" value="Immunoglobulins"/>
    <property type="match status" value="1"/>
</dbReference>
<keyword evidence="1" id="KW-0732">Signal</keyword>
<dbReference type="RefSeq" id="WP_141223801.1">
    <property type="nucleotide sequence ID" value="NZ_FOZL01000001.1"/>
</dbReference>
<feature type="signal peptide" evidence="1">
    <location>
        <begin position="1"/>
        <end position="27"/>
    </location>
</feature>
<dbReference type="OrthoDB" id="102739at2"/>
<proteinExistence type="predicted"/>
<dbReference type="AlphaFoldDB" id="A0A1I6LKU9"/>
<protein>
    <recommendedName>
        <fullName evidence="4">OmpA family protein</fullName>
    </recommendedName>
</protein>